<sequence length="198" mass="20935">MLGRLGSSRTSPAVTIGAGEHWADIYRATNKHNVTVVGGASRSVGAAGGWLQGGGHSPLGGLYGMGIDSIVLVNAVQFALIKTTGTEALQFTLVKPSGEIVKVNSFQNKDLFWALRGGGGSTWGFGGGVINDGDPDSTGLNPQWRRDVLAVWGYTGTWSYEIPTEDIKTIKEQVTNLTQRVGEIAGLDHASYFNEADP</sequence>
<dbReference type="EMBL" id="CAJMWQ010001092">
    <property type="protein sequence ID" value="CAE6434546.1"/>
    <property type="molecule type" value="Genomic_DNA"/>
</dbReference>
<dbReference type="Pfam" id="PF01565">
    <property type="entry name" value="FAD_binding_4"/>
    <property type="match status" value="1"/>
</dbReference>
<reference evidence="7" key="1">
    <citation type="submission" date="2021-01" db="EMBL/GenBank/DDBJ databases">
        <authorList>
            <person name="Kaushik A."/>
        </authorList>
    </citation>
    <scope>NUCLEOTIDE SEQUENCE</scope>
    <source>
        <strain evidence="7">AG1-1B</strain>
    </source>
</reference>
<dbReference type="OrthoDB" id="3268634at2759"/>
<comment type="similarity">
    <text evidence="2">Belongs to the oxygen-dependent FAD-linked oxidoreductase family.</text>
</comment>
<proteinExistence type="inferred from homology"/>
<evidence type="ECO:0000256" key="3">
    <source>
        <dbReference type="ARBA" id="ARBA00022630"/>
    </source>
</evidence>
<gene>
    <name evidence="7" type="ORF">RDB_LOCUS63129</name>
</gene>
<evidence type="ECO:0000256" key="2">
    <source>
        <dbReference type="ARBA" id="ARBA00005466"/>
    </source>
</evidence>
<dbReference type="SUPFAM" id="SSF56176">
    <property type="entry name" value="FAD-binding/transporter-associated domain-like"/>
    <property type="match status" value="1"/>
</dbReference>
<dbReference type="InterPro" id="IPR006094">
    <property type="entry name" value="Oxid_FAD_bind_N"/>
</dbReference>
<dbReference type="AlphaFoldDB" id="A0A8H2XST9"/>
<dbReference type="GO" id="GO:0050660">
    <property type="term" value="F:flavin adenine dinucleotide binding"/>
    <property type="evidence" value="ECO:0007669"/>
    <property type="project" value="InterPro"/>
</dbReference>
<dbReference type="GO" id="GO:0016491">
    <property type="term" value="F:oxidoreductase activity"/>
    <property type="evidence" value="ECO:0007669"/>
    <property type="project" value="UniProtKB-KW"/>
</dbReference>
<dbReference type="InterPro" id="IPR050416">
    <property type="entry name" value="FAD-linked_Oxidoreductase"/>
</dbReference>
<dbReference type="Proteomes" id="UP000663826">
    <property type="component" value="Unassembled WGS sequence"/>
</dbReference>
<protein>
    <recommendedName>
        <fullName evidence="6">FAD linked oxidase N-terminal domain-containing protein</fullName>
    </recommendedName>
</protein>
<evidence type="ECO:0000256" key="4">
    <source>
        <dbReference type="ARBA" id="ARBA00022827"/>
    </source>
</evidence>
<dbReference type="PANTHER" id="PTHR42973:SF39">
    <property type="entry name" value="FAD-BINDING PCMH-TYPE DOMAIN-CONTAINING PROTEIN"/>
    <property type="match status" value="1"/>
</dbReference>
<evidence type="ECO:0000313" key="7">
    <source>
        <dbReference type="EMBL" id="CAE6434546.1"/>
    </source>
</evidence>
<dbReference type="InterPro" id="IPR036318">
    <property type="entry name" value="FAD-bd_PCMH-like_sf"/>
</dbReference>
<organism evidence="7 8">
    <name type="scientific">Rhizoctonia solani</name>
    <dbReference type="NCBI Taxonomy" id="456999"/>
    <lineage>
        <taxon>Eukaryota</taxon>
        <taxon>Fungi</taxon>
        <taxon>Dikarya</taxon>
        <taxon>Basidiomycota</taxon>
        <taxon>Agaricomycotina</taxon>
        <taxon>Agaricomycetes</taxon>
        <taxon>Cantharellales</taxon>
        <taxon>Ceratobasidiaceae</taxon>
        <taxon>Rhizoctonia</taxon>
    </lineage>
</organism>
<keyword evidence="5" id="KW-0560">Oxidoreductase</keyword>
<name>A0A8H2XST9_9AGAM</name>
<evidence type="ECO:0000313" key="8">
    <source>
        <dbReference type="Proteomes" id="UP000663826"/>
    </source>
</evidence>
<comment type="cofactor">
    <cofactor evidence="1">
        <name>FAD</name>
        <dbReference type="ChEBI" id="CHEBI:57692"/>
    </cofactor>
</comment>
<feature type="domain" description="FAD linked oxidase N-terminal" evidence="6">
    <location>
        <begin position="13"/>
        <end position="76"/>
    </location>
</feature>
<comment type="caution">
    <text evidence="7">The sequence shown here is derived from an EMBL/GenBank/DDBJ whole genome shotgun (WGS) entry which is preliminary data.</text>
</comment>
<evidence type="ECO:0000259" key="6">
    <source>
        <dbReference type="Pfam" id="PF01565"/>
    </source>
</evidence>
<keyword evidence="4" id="KW-0274">FAD</keyword>
<dbReference type="InterPro" id="IPR016169">
    <property type="entry name" value="FAD-bd_PCMH_sub2"/>
</dbReference>
<dbReference type="Gene3D" id="3.30.465.10">
    <property type="match status" value="1"/>
</dbReference>
<evidence type="ECO:0000256" key="5">
    <source>
        <dbReference type="ARBA" id="ARBA00023002"/>
    </source>
</evidence>
<keyword evidence="3" id="KW-0285">Flavoprotein</keyword>
<evidence type="ECO:0000256" key="1">
    <source>
        <dbReference type="ARBA" id="ARBA00001974"/>
    </source>
</evidence>
<dbReference type="PANTHER" id="PTHR42973">
    <property type="entry name" value="BINDING OXIDOREDUCTASE, PUTATIVE (AFU_ORTHOLOGUE AFUA_1G17690)-RELATED"/>
    <property type="match status" value="1"/>
</dbReference>
<accession>A0A8H2XST9</accession>